<dbReference type="PROSITE" id="PS51257">
    <property type="entry name" value="PROKAR_LIPOPROTEIN"/>
    <property type="match status" value="1"/>
</dbReference>
<comment type="similarity">
    <text evidence="1">Belongs to the UPF0098 family.</text>
</comment>
<dbReference type="Proteomes" id="UP001602245">
    <property type="component" value="Unassembled WGS sequence"/>
</dbReference>
<feature type="chain" id="PRO_5045969912" evidence="2">
    <location>
        <begin position="19"/>
        <end position="175"/>
    </location>
</feature>
<keyword evidence="2" id="KW-0732">Signal</keyword>
<evidence type="ECO:0000313" key="3">
    <source>
        <dbReference type="EMBL" id="MFF5294039.1"/>
    </source>
</evidence>
<dbReference type="InterPro" id="IPR005247">
    <property type="entry name" value="YbhB_YbcL/LppC-like"/>
</dbReference>
<evidence type="ECO:0000256" key="1">
    <source>
        <dbReference type="ARBA" id="ARBA00007120"/>
    </source>
</evidence>
<keyword evidence="3" id="KW-0649">Protein kinase inhibitor</keyword>
<dbReference type="Gene3D" id="3.90.280.10">
    <property type="entry name" value="PEBP-like"/>
    <property type="match status" value="1"/>
</dbReference>
<dbReference type="InterPro" id="IPR036610">
    <property type="entry name" value="PEBP-like_sf"/>
</dbReference>
<reference evidence="3 4" key="1">
    <citation type="submission" date="2024-10" db="EMBL/GenBank/DDBJ databases">
        <title>The Natural Products Discovery Center: Release of the First 8490 Sequenced Strains for Exploring Actinobacteria Biosynthetic Diversity.</title>
        <authorList>
            <person name="Kalkreuter E."/>
            <person name="Kautsar S.A."/>
            <person name="Yang D."/>
            <person name="Bader C.D."/>
            <person name="Teijaro C.N."/>
            <person name="Fluegel L."/>
            <person name="Davis C.M."/>
            <person name="Simpson J.R."/>
            <person name="Lauterbach L."/>
            <person name="Steele A.D."/>
            <person name="Gui C."/>
            <person name="Meng S."/>
            <person name="Li G."/>
            <person name="Viehrig K."/>
            <person name="Ye F."/>
            <person name="Su P."/>
            <person name="Kiefer A.F."/>
            <person name="Nichols A."/>
            <person name="Cepeda A.J."/>
            <person name="Yan W."/>
            <person name="Fan B."/>
            <person name="Jiang Y."/>
            <person name="Adhikari A."/>
            <person name="Zheng C.-J."/>
            <person name="Schuster L."/>
            <person name="Cowan T.M."/>
            <person name="Smanski M.J."/>
            <person name="Chevrette M.G."/>
            <person name="De Carvalho L.P.S."/>
            <person name="Shen B."/>
        </authorList>
    </citation>
    <scope>NUCLEOTIDE SEQUENCE [LARGE SCALE GENOMIC DNA]</scope>
    <source>
        <strain evidence="3 4">NPDC000087</strain>
    </source>
</reference>
<dbReference type="EMBL" id="JBIAZU010000006">
    <property type="protein sequence ID" value="MFF5294039.1"/>
    <property type="molecule type" value="Genomic_DNA"/>
</dbReference>
<feature type="signal peptide" evidence="2">
    <location>
        <begin position="1"/>
        <end position="18"/>
    </location>
</feature>
<accession>A0ABW6WL85</accession>
<dbReference type="InterPro" id="IPR008914">
    <property type="entry name" value="PEBP"/>
</dbReference>
<dbReference type="NCBIfam" id="TIGR00481">
    <property type="entry name" value="YbhB/YbcL family Raf kinase inhibitor-like protein"/>
    <property type="match status" value="1"/>
</dbReference>
<protein>
    <submittedName>
        <fullName evidence="3">YbhB/YbcL family Raf kinase inhibitor-like protein</fullName>
    </submittedName>
</protein>
<dbReference type="RefSeq" id="WP_157296020.1">
    <property type="nucleotide sequence ID" value="NZ_JBIAZU010000006.1"/>
</dbReference>
<dbReference type="CDD" id="cd00865">
    <property type="entry name" value="PEBP_bact_arch"/>
    <property type="match status" value="1"/>
</dbReference>
<proteinExistence type="inferred from homology"/>
<keyword evidence="4" id="KW-1185">Reference proteome</keyword>
<dbReference type="Pfam" id="PF01161">
    <property type="entry name" value="PBP"/>
    <property type="match status" value="1"/>
</dbReference>
<comment type="caution">
    <text evidence="3">The sequence shown here is derived from an EMBL/GenBank/DDBJ whole genome shotgun (WGS) entry which is preliminary data.</text>
</comment>
<dbReference type="GO" id="GO:0004860">
    <property type="term" value="F:protein kinase inhibitor activity"/>
    <property type="evidence" value="ECO:0007669"/>
    <property type="project" value="UniProtKB-KW"/>
</dbReference>
<organism evidence="3 4">
    <name type="scientific">Paractinoplanes globisporus</name>
    <dbReference type="NCBI Taxonomy" id="113565"/>
    <lineage>
        <taxon>Bacteria</taxon>
        <taxon>Bacillati</taxon>
        <taxon>Actinomycetota</taxon>
        <taxon>Actinomycetes</taxon>
        <taxon>Micromonosporales</taxon>
        <taxon>Micromonosporaceae</taxon>
        <taxon>Paractinoplanes</taxon>
    </lineage>
</organism>
<dbReference type="PANTHER" id="PTHR30289:SF1">
    <property type="entry name" value="PEBP (PHOSPHATIDYLETHANOLAMINE-BINDING PROTEIN) FAMILY PROTEIN"/>
    <property type="match status" value="1"/>
</dbReference>
<name>A0ABW6WL85_9ACTN</name>
<dbReference type="SUPFAM" id="SSF49777">
    <property type="entry name" value="PEBP-like"/>
    <property type="match status" value="1"/>
</dbReference>
<evidence type="ECO:0000256" key="2">
    <source>
        <dbReference type="SAM" id="SignalP"/>
    </source>
</evidence>
<gene>
    <name evidence="3" type="ORF">ACFY35_31780</name>
</gene>
<sequence>MRRRGLLLLSALFPAALASGCGHSRPAAPAPTASATLTVTSSAFTEGGAIPAEFTCSGAGNRPPLAWSGAASPAYAIVVADPDAPGGNYLHWIVVDLPAGTAEVGATVPPTARQLDNSAGRPEWMPPCPPSGTHHYHFTVYALSAPTGATSVSDAFDAIERTTVATGTLTGLVTH</sequence>
<dbReference type="PANTHER" id="PTHR30289">
    <property type="entry name" value="UNCHARACTERIZED PROTEIN YBCL-RELATED"/>
    <property type="match status" value="1"/>
</dbReference>
<evidence type="ECO:0000313" key="4">
    <source>
        <dbReference type="Proteomes" id="UP001602245"/>
    </source>
</evidence>